<evidence type="ECO:0000259" key="4">
    <source>
        <dbReference type="PROSITE" id="PS50835"/>
    </source>
</evidence>
<feature type="domain" description="Ig-like" evidence="4">
    <location>
        <begin position="949"/>
        <end position="1036"/>
    </location>
</feature>
<dbReference type="Proteomes" id="UP000046392">
    <property type="component" value="Unplaced"/>
</dbReference>
<dbReference type="SUPFAM" id="SSF48726">
    <property type="entry name" value="Immunoglobulin"/>
    <property type="match status" value="6"/>
</dbReference>
<dbReference type="InterPro" id="IPR050964">
    <property type="entry name" value="Striated_Muscle_Regulatory"/>
</dbReference>
<dbReference type="InterPro" id="IPR007110">
    <property type="entry name" value="Ig-like_dom"/>
</dbReference>
<dbReference type="InterPro" id="IPR003599">
    <property type="entry name" value="Ig_sub"/>
</dbReference>
<accession>A0A0N5C346</accession>
<dbReference type="InterPro" id="IPR013098">
    <property type="entry name" value="Ig_I-set"/>
</dbReference>
<evidence type="ECO:0000313" key="6">
    <source>
        <dbReference type="WBParaSite" id="SPAL_0001240100.1"/>
    </source>
</evidence>
<dbReference type="InterPro" id="IPR013783">
    <property type="entry name" value="Ig-like_fold"/>
</dbReference>
<organism evidence="5 6">
    <name type="scientific">Strongyloides papillosus</name>
    <name type="common">Intestinal threadworm</name>
    <dbReference type="NCBI Taxonomy" id="174720"/>
    <lineage>
        <taxon>Eukaryota</taxon>
        <taxon>Metazoa</taxon>
        <taxon>Ecdysozoa</taxon>
        <taxon>Nematoda</taxon>
        <taxon>Chromadorea</taxon>
        <taxon>Rhabditida</taxon>
        <taxon>Tylenchina</taxon>
        <taxon>Panagrolaimomorpha</taxon>
        <taxon>Strongyloidoidea</taxon>
        <taxon>Strongyloididae</taxon>
        <taxon>Strongyloides</taxon>
    </lineage>
</organism>
<dbReference type="SMART" id="SM00408">
    <property type="entry name" value="IGc2"/>
    <property type="match status" value="3"/>
</dbReference>
<dbReference type="PANTHER" id="PTHR13817">
    <property type="entry name" value="TITIN"/>
    <property type="match status" value="1"/>
</dbReference>
<keyword evidence="2" id="KW-0393">Immunoglobulin domain</keyword>
<keyword evidence="5" id="KW-1185">Reference proteome</keyword>
<name>A0A0N5C346_STREA</name>
<reference evidence="6" key="1">
    <citation type="submission" date="2017-02" db="UniProtKB">
        <authorList>
            <consortium name="WormBaseParasite"/>
        </authorList>
    </citation>
    <scope>IDENTIFICATION</scope>
</reference>
<evidence type="ECO:0000256" key="2">
    <source>
        <dbReference type="ARBA" id="ARBA00023319"/>
    </source>
</evidence>
<dbReference type="PROSITE" id="PS50835">
    <property type="entry name" value="IG_LIKE"/>
    <property type="match status" value="3"/>
</dbReference>
<sequence>MEDRNNCFKNDSNNKIENRNNISRSNVYSIPSGMTSVSTDRSLVLVRELKNFIGVEEIHCHRSQTTDTVNFIEEHWSSEIKNLCNKKPPKFKKMIQAYRVLASDKLNLSVEVESDPPALFEWTINDKNIVYKQSDKIVCLHGLNLSQIIVKEPEEGIYSCKASNGYGISRSYGYVRVDNDIQKHKKFPSNLKITSEELLIENQVCIEDRRNLPYFINQIPNLIVDLGSEAVFDIEVDSPTPVQFFWFHNNKRFDENNPNFEFYYPSKNRCLILIKMPEAGAYKVIARNEAGQVESTGYLSIGDSTKKEVSEKNYKSLPRNIHRKTTNTNTLYCENNFNDKPKLYNDNMETVSNNNYHENFNNMNENNNSIINMNAFTPIQTQETQNKISITKNIAQPLPQKPIVDLNHLSMPPPEIHISLGQSLSLEMKVQSSPSSAFKWYHKNFEVKPSPIIAIEEVAENHSKAIFKKPYSGIYKCVASNPHGEAVIETRVTSDYIEEVEIGSLVNGRKNNSNINFTPFNKVNRNIKKKNLPMPPKIIKKFENLLKVGQNERTELSVEVESVPPAKFVWRHRHFELKPSKNVVIENDINKSKLILLKPQEGIYEVTAINEIGEDKGNCKLVVIYNIEKEVEVFETKKIEEPCFVEKVENVPHSTNVKNNPINEVSLIVEIDNKFQNNEYINTQCIVPSRTPEHAVLDMMKKTQDDELNNVICEPCFMNKLGQIKVQEDNKLICEAILNKEAGDKCIFIWFLNGNPIPSVFSSSYYDDGQISRLCIPLMTKEMEGELLVIAENVKGVVEMKGQVIVENVNRPNMEILNNDEKSNTKKSVEEVVADCIIQNIPQLRNYEDTYVHNNTNEKMSVVNNFKAKNDVTEIKKQPESYKLLVKVAESIATTLVAKIFVEAMKESSKILAEEKRKSLQKEERNLDDKIPKTNMDVVSNNKKHPKAPYFEVTSEQYTVSDGQNITIHTVIHGSPTPNVLWYFENKELKSSNDGKYSIINTSGHSQLTIKNVDRNKNSGIYYCRACNEFGEAVYSCNLIIIERLYEMEIHNITTQVDVPTLSYFESGSEDEDRKSEYIELNIDIKSNRTDEHSEIESNLDDSYYLNSPLGNTQDHYIEVQKNNGENNKLNLPVINIHETDKNENSIFHDVTLKRIESNDLANVIVSPYDSIAFSLSFKISSTKNDNILEVSEMNVMESSINSSRSQEASVDESSFVSALEDLYSLIKDDERLENKESLNNNTHNHDSSKDLANIQETKPQAHESLSKTSNLTSNQSENHNPENIIDLNFKNINLSETNESQDHMVSCSIVLEKEKVHEKIDVNIVDKDRISFTSPSIHEVLMIKIMKEDNTKESMEESLLKLVDVNNIHNITNINIVRPEEKFEYILSINEMTIENCTGTFEALPKLEKVSIVKTTENPIIKNDSEEKEEISTTIIKIHKPEEKYFHNITIIPNFTATSNIIKLGEDSEENCITNTKYMEMTYKEYKFDQTLTNNGNNKKYGTFKITNKSILAVFSKQPVSETCDEAVIKQFDKESSYLDKVNQINFLTLVLPQKSEIIINDDESSQFVTKIDDTIKEEDFTIDIVKNNTFDYYLIIVDMEQTTFNIEATVKLSKSEEINNTSVYDEFVNVKNNEICDIKILESPIHLTKLNYVWMQSHSENEVSAKDVWLKTKVKDELVNEDEIVSKSPPKGIFNDVLLNINSRPGSRQSKNGKDDDISLSIGSIESVSSCERPVFISLLKDMEKNIGDSLSLKVIVLGTPLPQIVWKFNDGNINDKDEYVFLLHLLYTYFLETLKSFLKMESQFYQ</sequence>
<dbReference type="SMART" id="SM00409">
    <property type="entry name" value="IG"/>
    <property type="match status" value="6"/>
</dbReference>
<protein>
    <submittedName>
        <fullName evidence="6">Ig-like domain-containing protein</fullName>
    </submittedName>
</protein>
<dbReference type="Pfam" id="PF07679">
    <property type="entry name" value="I-set"/>
    <property type="match status" value="4"/>
</dbReference>
<evidence type="ECO:0000256" key="3">
    <source>
        <dbReference type="SAM" id="MobiDB-lite"/>
    </source>
</evidence>
<dbReference type="FunFam" id="2.60.40.10:FF:000107">
    <property type="entry name" value="Myosin, light chain kinase a"/>
    <property type="match status" value="1"/>
</dbReference>
<dbReference type="InterPro" id="IPR036179">
    <property type="entry name" value="Ig-like_dom_sf"/>
</dbReference>
<keyword evidence="1" id="KW-0677">Repeat</keyword>
<evidence type="ECO:0000256" key="1">
    <source>
        <dbReference type="ARBA" id="ARBA00022737"/>
    </source>
</evidence>
<dbReference type="PANTHER" id="PTHR13817:SF73">
    <property type="entry name" value="FIBRONECTIN TYPE-III DOMAIN-CONTAINING PROTEIN"/>
    <property type="match status" value="1"/>
</dbReference>
<evidence type="ECO:0000313" key="5">
    <source>
        <dbReference type="Proteomes" id="UP000046392"/>
    </source>
</evidence>
<feature type="region of interest" description="Disordered" evidence="3">
    <location>
        <begin position="1258"/>
        <end position="1284"/>
    </location>
</feature>
<dbReference type="STRING" id="174720.A0A0N5C346"/>
<feature type="domain" description="Ig-like" evidence="4">
    <location>
        <begin position="89"/>
        <end position="176"/>
    </location>
</feature>
<feature type="domain" description="Ig-like" evidence="4">
    <location>
        <begin position="402"/>
        <end position="493"/>
    </location>
</feature>
<proteinExistence type="predicted"/>
<dbReference type="InterPro" id="IPR003598">
    <property type="entry name" value="Ig_sub2"/>
</dbReference>
<dbReference type="WBParaSite" id="SPAL_0001240100.1">
    <property type="protein sequence ID" value="SPAL_0001240100.1"/>
    <property type="gene ID" value="SPAL_0001240100"/>
</dbReference>
<feature type="compositionally biased region" description="Polar residues" evidence="3">
    <location>
        <begin position="1267"/>
        <end position="1279"/>
    </location>
</feature>
<dbReference type="Gene3D" id="2.60.40.10">
    <property type="entry name" value="Immunoglobulins"/>
    <property type="match status" value="5"/>
</dbReference>